<evidence type="ECO:0000313" key="2">
    <source>
        <dbReference type="Proteomes" id="UP000662782"/>
    </source>
</evidence>
<proteinExistence type="predicted"/>
<reference evidence="1 2" key="1">
    <citation type="submission" date="2020-07" db="EMBL/GenBank/DDBJ databases">
        <title>Complete genome sequence of Klebsiella pneumoniae phage Miami.</title>
        <authorList>
            <person name="Mora D.A."/>
            <person name="Lessor L."/>
            <person name="Gill J."/>
            <person name="Liu M."/>
        </authorList>
    </citation>
    <scope>NUCLEOTIDE SEQUENCE [LARGE SCALE GENOMIC DNA]</scope>
</reference>
<evidence type="ECO:0000313" key="1">
    <source>
        <dbReference type="EMBL" id="QPB09253.1"/>
    </source>
</evidence>
<dbReference type="EMBL" id="MT701590">
    <property type="protein sequence ID" value="QPB09253.1"/>
    <property type="molecule type" value="Genomic_DNA"/>
</dbReference>
<name>A0A873WG10_9CAUD</name>
<gene>
    <name evidence="1" type="ORF">CPT_Miami_158</name>
</gene>
<sequence>MINCLEPNEFVQFKEQWDKYLEEGLPGLDERMKGPMLILNAIPGVATRFCCSGHTFEERLSSHPTKAYSRVQKRNFIFVVEEGHADIFFAFEILFKLLNKDEFSFCRPSLETTLLKKNFGESETYPVWVFEMNWVYELTEEEKIKGRDKTQKELWEKLLRGLFMITDPKERHKHRDILTEPYFDQPGLIRKTHNV</sequence>
<organism evidence="1 2">
    <name type="scientific">Klebsiella phage Miami</name>
    <dbReference type="NCBI Taxonomy" id="2767581"/>
    <lineage>
        <taxon>Viruses</taxon>
        <taxon>Duplodnaviria</taxon>
        <taxon>Heunggongvirae</taxon>
        <taxon>Uroviricota</taxon>
        <taxon>Caudoviricetes</taxon>
        <taxon>Chimalliviridae</taxon>
        <taxon>Miamivirus</taxon>
        <taxon>Miamivirus miami</taxon>
    </lineage>
</organism>
<dbReference type="Proteomes" id="UP000662782">
    <property type="component" value="Segment"/>
</dbReference>
<protein>
    <submittedName>
        <fullName evidence="1">Uncharacterized protein</fullName>
    </submittedName>
</protein>
<accession>A0A873WG10</accession>
<keyword evidence="2" id="KW-1185">Reference proteome</keyword>